<protein>
    <recommendedName>
        <fullName evidence="15">Cytochrome P450</fullName>
    </recommendedName>
</protein>
<comment type="cofactor">
    <cofactor evidence="1">
        <name>heme</name>
        <dbReference type="ChEBI" id="CHEBI:30413"/>
    </cofactor>
</comment>
<keyword evidence="7" id="KW-1133">Transmembrane helix</keyword>
<dbReference type="InterPro" id="IPR001128">
    <property type="entry name" value="Cyt_P450"/>
</dbReference>
<keyword evidence="9 12" id="KW-0408">Iron</keyword>
<dbReference type="InterPro" id="IPR052306">
    <property type="entry name" value="CYP450_71D"/>
</dbReference>
<comment type="subcellular location">
    <subcellularLocation>
        <location evidence="2">Membrane</location>
        <topology evidence="2">Single-pass membrane protein</topology>
    </subcellularLocation>
</comment>
<evidence type="ECO:0000256" key="2">
    <source>
        <dbReference type="ARBA" id="ARBA00004167"/>
    </source>
</evidence>
<evidence type="ECO:0000256" key="8">
    <source>
        <dbReference type="ARBA" id="ARBA00023002"/>
    </source>
</evidence>
<dbReference type="PANTHER" id="PTHR47953">
    <property type="entry name" value="OS08G0105600 PROTEIN"/>
    <property type="match status" value="1"/>
</dbReference>
<sequence length="157" mass="17606">MCSRYSYSKYPNILNSEVNSRDTETTFDCQVFNVVVSSPEMAIKIMKTQDILSGGSETSATVVDWAMAEMMRNPRVMAKAQAEGFEIPSKTRVMIYAWAIGRDPNHWPQPEKLDPERFVNSSVDFTGTNFEFIPFGAGRRICPGLLFAVPNVELPLA</sequence>
<evidence type="ECO:0000256" key="6">
    <source>
        <dbReference type="ARBA" id="ARBA00022723"/>
    </source>
</evidence>
<keyword evidence="11" id="KW-0472">Membrane</keyword>
<comment type="similarity">
    <text evidence="3 12">Belongs to the cytochrome P450 family.</text>
</comment>
<keyword evidence="4 12" id="KW-0349">Heme</keyword>
<keyword evidence="14" id="KW-1185">Reference proteome</keyword>
<keyword evidence="8 12" id="KW-0560">Oxidoreductase</keyword>
<dbReference type="Pfam" id="PF00067">
    <property type="entry name" value="p450"/>
    <property type="match status" value="1"/>
</dbReference>
<evidence type="ECO:0000256" key="5">
    <source>
        <dbReference type="ARBA" id="ARBA00022692"/>
    </source>
</evidence>
<evidence type="ECO:0000313" key="14">
    <source>
        <dbReference type="Proteomes" id="UP001396334"/>
    </source>
</evidence>
<proteinExistence type="inferred from homology"/>
<dbReference type="InterPro" id="IPR002401">
    <property type="entry name" value="Cyt_P450_E_grp-I"/>
</dbReference>
<evidence type="ECO:0000256" key="11">
    <source>
        <dbReference type="ARBA" id="ARBA00023136"/>
    </source>
</evidence>
<keyword evidence="5" id="KW-0812">Transmembrane</keyword>
<evidence type="ECO:0000256" key="9">
    <source>
        <dbReference type="ARBA" id="ARBA00023004"/>
    </source>
</evidence>
<dbReference type="Gene3D" id="1.10.630.10">
    <property type="entry name" value="Cytochrome P450"/>
    <property type="match status" value="2"/>
</dbReference>
<gene>
    <name evidence="13" type="ORF">V6N11_055732</name>
</gene>
<dbReference type="InterPro" id="IPR036396">
    <property type="entry name" value="Cyt_P450_sf"/>
</dbReference>
<reference evidence="13 14" key="1">
    <citation type="journal article" date="2024" name="G3 (Bethesda)">
        <title>Genome assembly of Hibiscus sabdariffa L. provides insights into metabolisms of medicinal natural products.</title>
        <authorList>
            <person name="Kim T."/>
        </authorList>
    </citation>
    <scope>NUCLEOTIDE SEQUENCE [LARGE SCALE GENOMIC DNA]</scope>
    <source>
        <strain evidence="13">TK-2024</strain>
        <tissue evidence="13">Old leaves</tissue>
    </source>
</reference>
<evidence type="ECO:0000256" key="1">
    <source>
        <dbReference type="ARBA" id="ARBA00001971"/>
    </source>
</evidence>
<accession>A0ABR2AC08</accession>
<evidence type="ECO:0000256" key="7">
    <source>
        <dbReference type="ARBA" id="ARBA00022989"/>
    </source>
</evidence>
<dbReference type="Proteomes" id="UP001396334">
    <property type="component" value="Unassembled WGS sequence"/>
</dbReference>
<dbReference type="PANTHER" id="PTHR47953:SF19">
    <property type="entry name" value="OS06G0641600 PROTEIN"/>
    <property type="match status" value="1"/>
</dbReference>
<evidence type="ECO:0000256" key="10">
    <source>
        <dbReference type="ARBA" id="ARBA00023033"/>
    </source>
</evidence>
<evidence type="ECO:0000256" key="4">
    <source>
        <dbReference type="ARBA" id="ARBA00022617"/>
    </source>
</evidence>
<dbReference type="PROSITE" id="PS00086">
    <property type="entry name" value="CYTOCHROME_P450"/>
    <property type="match status" value="1"/>
</dbReference>
<evidence type="ECO:0008006" key="15">
    <source>
        <dbReference type="Google" id="ProtNLM"/>
    </source>
</evidence>
<organism evidence="13 14">
    <name type="scientific">Hibiscus sabdariffa</name>
    <name type="common">roselle</name>
    <dbReference type="NCBI Taxonomy" id="183260"/>
    <lineage>
        <taxon>Eukaryota</taxon>
        <taxon>Viridiplantae</taxon>
        <taxon>Streptophyta</taxon>
        <taxon>Embryophyta</taxon>
        <taxon>Tracheophyta</taxon>
        <taxon>Spermatophyta</taxon>
        <taxon>Magnoliopsida</taxon>
        <taxon>eudicotyledons</taxon>
        <taxon>Gunneridae</taxon>
        <taxon>Pentapetalae</taxon>
        <taxon>rosids</taxon>
        <taxon>malvids</taxon>
        <taxon>Malvales</taxon>
        <taxon>Malvaceae</taxon>
        <taxon>Malvoideae</taxon>
        <taxon>Hibiscus</taxon>
    </lineage>
</organism>
<dbReference type="PRINTS" id="PR00463">
    <property type="entry name" value="EP450I"/>
</dbReference>
<dbReference type="EMBL" id="JBBPBN010000279">
    <property type="protein sequence ID" value="KAK8490504.1"/>
    <property type="molecule type" value="Genomic_DNA"/>
</dbReference>
<evidence type="ECO:0000313" key="13">
    <source>
        <dbReference type="EMBL" id="KAK8490504.1"/>
    </source>
</evidence>
<keyword evidence="6 12" id="KW-0479">Metal-binding</keyword>
<dbReference type="PRINTS" id="PR00385">
    <property type="entry name" value="P450"/>
</dbReference>
<evidence type="ECO:0000256" key="3">
    <source>
        <dbReference type="ARBA" id="ARBA00010617"/>
    </source>
</evidence>
<evidence type="ECO:0000256" key="12">
    <source>
        <dbReference type="RuleBase" id="RU000461"/>
    </source>
</evidence>
<comment type="caution">
    <text evidence="13">The sequence shown here is derived from an EMBL/GenBank/DDBJ whole genome shotgun (WGS) entry which is preliminary data.</text>
</comment>
<keyword evidence="10 12" id="KW-0503">Monooxygenase</keyword>
<dbReference type="InterPro" id="IPR017972">
    <property type="entry name" value="Cyt_P450_CS"/>
</dbReference>
<name>A0ABR2AC08_9ROSI</name>
<dbReference type="SUPFAM" id="SSF48264">
    <property type="entry name" value="Cytochrome P450"/>
    <property type="match status" value="1"/>
</dbReference>